<name>A0A518CIF5_9PLAN</name>
<organism evidence="3 4">
    <name type="scientific">Polystyrenella longa</name>
    <dbReference type="NCBI Taxonomy" id="2528007"/>
    <lineage>
        <taxon>Bacteria</taxon>
        <taxon>Pseudomonadati</taxon>
        <taxon>Planctomycetota</taxon>
        <taxon>Planctomycetia</taxon>
        <taxon>Planctomycetales</taxon>
        <taxon>Planctomycetaceae</taxon>
        <taxon>Polystyrenella</taxon>
    </lineage>
</organism>
<evidence type="ECO:0000256" key="2">
    <source>
        <dbReference type="PROSITE-ProRule" id="PRU01282"/>
    </source>
</evidence>
<dbReference type="Gene3D" id="3.40.30.10">
    <property type="entry name" value="Glutaredoxin"/>
    <property type="match status" value="1"/>
</dbReference>
<reference evidence="3 4" key="1">
    <citation type="submission" date="2019-02" db="EMBL/GenBank/DDBJ databases">
        <title>Deep-cultivation of Planctomycetes and their phenomic and genomic characterization uncovers novel biology.</title>
        <authorList>
            <person name="Wiegand S."/>
            <person name="Jogler M."/>
            <person name="Boedeker C."/>
            <person name="Pinto D."/>
            <person name="Vollmers J."/>
            <person name="Rivas-Marin E."/>
            <person name="Kohn T."/>
            <person name="Peeters S.H."/>
            <person name="Heuer A."/>
            <person name="Rast P."/>
            <person name="Oberbeckmann S."/>
            <person name="Bunk B."/>
            <person name="Jeske O."/>
            <person name="Meyerdierks A."/>
            <person name="Storesund J.E."/>
            <person name="Kallscheuer N."/>
            <person name="Luecker S."/>
            <person name="Lage O.M."/>
            <person name="Pohl T."/>
            <person name="Merkel B.J."/>
            <person name="Hornburger P."/>
            <person name="Mueller R.-W."/>
            <person name="Bruemmer F."/>
            <person name="Labrenz M."/>
            <person name="Spormann A.M."/>
            <person name="Op den Camp H."/>
            <person name="Overmann J."/>
            <person name="Amann R."/>
            <person name="Jetten M.S.M."/>
            <person name="Mascher T."/>
            <person name="Medema M.H."/>
            <person name="Devos D.P."/>
            <person name="Kaster A.-K."/>
            <person name="Ovreas L."/>
            <person name="Rohde M."/>
            <person name="Galperin M.Y."/>
            <person name="Jogler C."/>
        </authorList>
    </citation>
    <scope>NUCLEOTIDE SEQUENCE [LARGE SCALE GENOMIC DNA]</scope>
    <source>
        <strain evidence="3 4">Pla110</strain>
    </source>
</reference>
<dbReference type="Pfam" id="PF03960">
    <property type="entry name" value="ArsC"/>
    <property type="match status" value="1"/>
</dbReference>
<dbReference type="RefSeq" id="WP_144993270.1">
    <property type="nucleotide sequence ID" value="NZ_CP036281.1"/>
</dbReference>
<proteinExistence type="inferred from homology"/>
<evidence type="ECO:0000313" key="4">
    <source>
        <dbReference type="Proteomes" id="UP000317178"/>
    </source>
</evidence>
<accession>A0A518CIF5</accession>
<dbReference type="InterPro" id="IPR006660">
    <property type="entry name" value="Arsenate_reductase-like"/>
</dbReference>
<comment type="similarity">
    <text evidence="1 2">Belongs to the ArsC family.</text>
</comment>
<dbReference type="NCBIfam" id="NF041106">
    <property type="entry name" value="ArsC_rel_Se_1"/>
    <property type="match status" value="1"/>
</dbReference>
<protein>
    <submittedName>
        <fullName evidence="3">Transcriptional regulator Spx</fullName>
    </submittedName>
</protein>
<evidence type="ECO:0000256" key="1">
    <source>
        <dbReference type="ARBA" id="ARBA00007198"/>
    </source>
</evidence>
<dbReference type="KEGG" id="plon:Pla110_07130"/>
<dbReference type="OrthoDB" id="7063904at2"/>
<dbReference type="InterPro" id="IPR036249">
    <property type="entry name" value="Thioredoxin-like_sf"/>
</dbReference>
<dbReference type="SUPFAM" id="SSF52833">
    <property type="entry name" value="Thioredoxin-like"/>
    <property type="match status" value="1"/>
</dbReference>
<dbReference type="PROSITE" id="PS51353">
    <property type="entry name" value="ARSC"/>
    <property type="match status" value="1"/>
</dbReference>
<gene>
    <name evidence="3" type="ORF">Pla110_07130</name>
</gene>
<dbReference type="AlphaFoldDB" id="A0A518CIF5"/>
<evidence type="ECO:0000313" key="3">
    <source>
        <dbReference type="EMBL" id="QDU79009.1"/>
    </source>
</evidence>
<keyword evidence="4" id="KW-1185">Reference proteome</keyword>
<dbReference type="Proteomes" id="UP000317178">
    <property type="component" value="Chromosome"/>
</dbReference>
<dbReference type="EMBL" id="CP036281">
    <property type="protein sequence ID" value="QDU79009.1"/>
    <property type="molecule type" value="Genomic_DNA"/>
</dbReference>
<sequence length="115" mass="13072">MPQTVNWYYHRKNCNSCKKMEAFLEKEAANVKEVVIANKIRFDDAKALELAHAANIVHIAKGKKLYSFDMKKEAPADEELLKHMLGPHGNLRAPVVVKGKALFVGFHEEGLQEHF</sequence>